<evidence type="ECO:0000256" key="2">
    <source>
        <dbReference type="ARBA" id="ARBA00023143"/>
    </source>
</evidence>
<dbReference type="Pfam" id="PF07317">
    <property type="entry name" value="PilZN"/>
    <property type="match status" value="1"/>
</dbReference>
<comment type="caution">
    <text evidence="4">The sequence shown here is derived from an EMBL/GenBank/DDBJ whole genome shotgun (WGS) entry which is preliminary data.</text>
</comment>
<name>A0A1J5RGH5_9ZZZZ</name>
<gene>
    <name evidence="4" type="primary">ycgR_10</name>
    <name evidence="4" type="ORF">GALL_293850</name>
</gene>
<evidence type="ECO:0000259" key="3">
    <source>
        <dbReference type="Pfam" id="PF07317"/>
    </source>
</evidence>
<reference evidence="4" key="1">
    <citation type="submission" date="2016-10" db="EMBL/GenBank/DDBJ databases">
        <title>Sequence of Gallionella enrichment culture.</title>
        <authorList>
            <person name="Poehlein A."/>
            <person name="Muehling M."/>
            <person name="Daniel R."/>
        </authorList>
    </citation>
    <scope>NUCLEOTIDE SEQUENCE</scope>
</reference>
<keyword evidence="2" id="KW-0975">Bacterial flagellum</keyword>
<keyword evidence="1" id="KW-0547">Nucleotide-binding</keyword>
<feature type="domain" description="Type III secretion system flagellar brake protein YcgR PilZN" evidence="3">
    <location>
        <begin position="17"/>
        <end position="121"/>
    </location>
</feature>
<dbReference type="AlphaFoldDB" id="A0A1J5RGH5"/>
<keyword evidence="4" id="KW-0282">Flagellum</keyword>
<evidence type="ECO:0000313" key="4">
    <source>
        <dbReference type="EMBL" id="OIQ88731.1"/>
    </source>
</evidence>
<dbReference type="InterPro" id="IPR009926">
    <property type="entry name" value="T3SS_YcgR_PilZN"/>
</dbReference>
<sequence>MAQETKLETNSDDDKKFIVNNRKEILRILRGLAQDMATVSAVFSAGKDILLTAVVAVDPESNVIYLDTNSNNIYNDPLIRSKRTIFVSVRDGARIQWISTEVGMAEYDGREAFRVPIPETLRHVQKRGLFRIETPRINPVMCKIPLAPEVVIKVPLVDICAEGIGVTLPENAADGIEKGATFENCSLDLPEVGIVPVNLIVTGVWEITLKNGAKSRRAGFGFVDAKSATQSRVQRYINVLQRNRITNKTER</sequence>
<dbReference type="HAMAP" id="MF_01457">
    <property type="entry name" value="YcgR"/>
    <property type="match status" value="1"/>
</dbReference>
<evidence type="ECO:0000256" key="1">
    <source>
        <dbReference type="ARBA" id="ARBA00022741"/>
    </source>
</evidence>
<dbReference type="GO" id="GO:0071945">
    <property type="term" value="P:regulation of bacterial-type flagellum-dependent cell motility by regulation of motor speed"/>
    <property type="evidence" value="ECO:0007669"/>
    <property type="project" value="InterPro"/>
</dbReference>
<organism evidence="4">
    <name type="scientific">mine drainage metagenome</name>
    <dbReference type="NCBI Taxonomy" id="410659"/>
    <lineage>
        <taxon>unclassified sequences</taxon>
        <taxon>metagenomes</taxon>
        <taxon>ecological metagenomes</taxon>
    </lineage>
</organism>
<dbReference type="GO" id="GO:0035438">
    <property type="term" value="F:cyclic-di-GMP binding"/>
    <property type="evidence" value="ECO:0007669"/>
    <property type="project" value="InterPro"/>
</dbReference>
<keyword evidence="4" id="KW-0966">Cell projection</keyword>
<keyword evidence="4" id="KW-0969">Cilium</keyword>
<accession>A0A1J5RGH5</accession>
<dbReference type="Gene3D" id="2.40.10.220">
    <property type="entry name" value="predicted glycosyltransferase like domains"/>
    <property type="match status" value="1"/>
</dbReference>
<dbReference type="InterPro" id="IPR012349">
    <property type="entry name" value="Split_barrel_FMN-bd"/>
</dbReference>
<protein>
    <submittedName>
        <fullName evidence="4">Flagellar brake protein YcgR</fullName>
    </submittedName>
</protein>
<proteinExistence type="inferred from homology"/>
<dbReference type="Gene3D" id="2.30.110.10">
    <property type="entry name" value="Electron Transport, Fmn-binding Protein, Chain A"/>
    <property type="match status" value="1"/>
</dbReference>
<dbReference type="EMBL" id="MLJW01000360">
    <property type="protein sequence ID" value="OIQ88731.1"/>
    <property type="molecule type" value="Genomic_DNA"/>
</dbReference>
<dbReference type="InterPro" id="IPR023787">
    <property type="entry name" value="T3SS_YcgR"/>
</dbReference>